<dbReference type="Pfam" id="PF00102">
    <property type="entry name" value="Y_phosphatase"/>
    <property type="match status" value="1"/>
</dbReference>
<feature type="domain" description="Tyrosine-protein phosphatase" evidence="1">
    <location>
        <begin position="62"/>
        <end position="165"/>
    </location>
</feature>
<gene>
    <name evidence="2" type="ORF">BTMF_LOCUS4690</name>
</gene>
<protein>
    <submittedName>
        <fullName evidence="4">Tyrosine-protein phosphatase domain-containing protein</fullName>
    </submittedName>
</protein>
<accession>A0A0R3QGB3</accession>
<dbReference type="EMBL" id="UZAG01004724">
    <property type="protein sequence ID" value="VDO17166.1"/>
    <property type="molecule type" value="Genomic_DNA"/>
</dbReference>
<dbReference type="STRING" id="42155.A0A0R3QGB3"/>
<organism evidence="4">
    <name type="scientific">Brugia timori</name>
    <dbReference type="NCBI Taxonomy" id="42155"/>
    <lineage>
        <taxon>Eukaryota</taxon>
        <taxon>Metazoa</taxon>
        <taxon>Ecdysozoa</taxon>
        <taxon>Nematoda</taxon>
        <taxon>Chromadorea</taxon>
        <taxon>Rhabditida</taxon>
        <taxon>Spirurina</taxon>
        <taxon>Spiruromorpha</taxon>
        <taxon>Filarioidea</taxon>
        <taxon>Onchocercidae</taxon>
        <taxon>Brugia</taxon>
    </lineage>
</organism>
<dbReference type="InterPro" id="IPR000242">
    <property type="entry name" value="PTP_cat"/>
</dbReference>
<reference evidence="4" key="1">
    <citation type="submission" date="2017-02" db="UniProtKB">
        <authorList>
            <consortium name="WormBaseParasite"/>
        </authorList>
    </citation>
    <scope>IDENTIFICATION</scope>
</reference>
<dbReference type="GO" id="GO:0004725">
    <property type="term" value="F:protein tyrosine phosphatase activity"/>
    <property type="evidence" value="ECO:0007669"/>
    <property type="project" value="InterPro"/>
</dbReference>
<name>A0A0R3QGB3_9BILA</name>
<dbReference type="InterPro" id="IPR029021">
    <property type="entry name" value="Prot-tyrosine_phosphatase-like"/>
</dbReference>
<reference evidence="2 3" key="2">
    <citation type="submission" date="2018-11" db="EMBL/GenBank/DDBJ databases">
        <authorList>
            <consortium name="Pathogen Informatics"/>
        </authorList>
    </citation>
    <scope>NUCLEOTIDE SEQUENCE [LARGE SCALE GENOMIC DNA]</scope>
</reference>
<dbReference type="AlphaFoldDB" id="A0A0R3QGB3"/>
<dbReference type="SUPFAM" id="SSF52799">
    <property type="entry name" value="(Phosphotyrosine protein) phosphatases II"/>
    <property type="match status" value="1"/>
</dbReference>
<sequence>MSQRFSSRHIMVNSALQHPITNTHGHFTNLIGAVSINDQLSIPTNDQTLKRLLTKLAADDALDEEFAVIPNKRMSAGVSTSQRPENMKRNRTRSIVPYEDTRIMLHSKQSNPTGYINASNIQIPIGNRILKYILAQAPLPDTIEDFWQMIWESGSQLIVMLCSAQ</sequence>
<dbReference type="Gene3D" id="3.90.190.10">
    <property type="entry name" value="Protein tyrosine phosphatase superfamily"/>
    <property type="match status" value="1"/>
</dbReference>
<dbReference type="PROSITE" id="PS50055">
    <property type="entry name" value="TYR_PHOSPHATASE_PTP"/>
    <property type="match status" value="1"/>
</dbReference>
<dbReference type="PRINTS" id="PR00700">
    <property type="entry name" value="PRTYPHPHTASE"/>
</dbReference>
<evidence type="ECO:0000259" key="1">
    <source>
        <dbReference type="PROSITE" id="PS50055"/>
    </source>
</evidence>
<evidence type="ECO:0000313" key="2">
    <source>
        <dbReference type="EMBL" id="VDO17166.1"/>
    </source>
</evidence>
<dbReference type="WBParaSite" id="BTMF_0000541201-mRNA-1">
    <property type="protein sequence ID" value="BTMF_0000541201-mRNA-1"/>
    <property type="gene ID" value="BTMF_0000541201"/>
</dbReference>
<dbReference type="PANTHER" id="PTHR45706:SF1">
    <property type="entry name" value="PEZ, ISOFORM A"/>
    <property type="match status" value="1"/>
</dbReference>
<proteinExistence type="predicted"/>
<dbReference type="Proteomes" id="UP000280834">
    <property type="component" value="Unassembled WGS sequence"/>
</dbReference>
<dbReference type="PANTHER" id="PTHR45706">
    <property type="entry name" value="TYROSINE-PROTEIN PHOSPHATASE"/>
    <property type="match status" value="1"/>
</dbReference>
<evidence type="ECO:0000313" key="4">
    <source>
        <dbReference type="WBParaSite" id="BTMF_0000541201-mRNA-1"/>
    </source>
</evidence>
<evidence type="ECO:0000313" key="3">
    <source>
        <dbReference type="Proteomes" id="UP000280834"/>
    </source>
</evidence>
<keyword evidence="3" id="KW-1185">Reference proteome</keyword>